<accession>A0AAD9WAT9</accession>
<dbReference type="Proteomes" id="UP001265746">
    <property type="component" value="Unassembled WGS sequence"/>
</dbReference>
<evidence type="ECO:0000313" key="2">
    <source>
        <dbReference type="EMBL" id="KAK2615331.1"/>
    </source>
</evidence>
<evidence type="ECO:0000313" key="3">
    <source>
        <dbReference type="Proteomes" id="UP001265746"/>
    </source>
</evidence>
<keyword evidence="3" id="KW-1185">Reference proteome</keyword>
<feature type="compositionally biased region" description="Gly residues" evidence="1">
    <location>
        <begin position="329"/>
        <end position="345"/>
    </location>
</feature>
<reference evidence="2" key="1">
    <citation type="submission" date="2023-06" db="EMBL/GenBank/DDBJ databases">
        <authorList>
            <person name="Noh H."/>
        </authorList>
    </citation>
    <scope>NUCLEOTIDE SEQUENCE</scope>
    <source>
        <strain evidence="2">DUCC20226</strain>
    </source>
</reference>
<evidence type="ECO:0000256" key="1">
    <source>
        <dbReference type="SAM" id="MobiDB-lite"/>
    </source>
</evidence>
<sequence length="345" mass="37367">MPSRGRGSGVAPSGGWDQIGNGVYFLNQLSQYEISNLIQGLDHKDFKLARVWLCFGHDNVADDFSATNHTFLKFDLRPSSHHRWLGVKLEVRKNEMDQIKDQITGQKFTSSAVQLKLTPYAGPTRYLKYSIELEVNFASVYGGTTLGGLIQILSQELLLSFGFLTTRATCGDELFVGCRDYITQVLLSLKAEYRITGRLRPSSGSGHLAIRNGNGSCTSMDADSFFRNNVFMVLLYYFSEGSENGKRYVIARMSPVQIGYFPIPRHRRQTGDSFPYHAPTSSGQTGSSRSHPGGGGGYGGSGGGGGSQGGSSSSFPAGYQPGYQPGYRQGYGSGQGQYGGGWGGS</sequence>
<proteinExistence type="predicted"/>
<organism evidence="2 3">
    <name type="scientific">Phomopsis amygdali</name>
    <name type="common">Fusicoccum amygdali</name>
    <dbReference type="NCBI Taxonomy" id="1214568"/>
    <lineage>
        <taxon>Eukaryota</taxon>
        <taxon>Fungi</taxon>
        <taxon>Dikarya</taxon>
        <taxon>Ascomycota</taxon>
        <taxon>Pezizomycotina</taxon>
        <taxon>Sordariomycetes</taxon>
        <taxon>Sordariomycetidae</taxon>
        <taxon>Diaporthales</taxon>
        <taxon>Diaporthaceae</taxon>
        <taxon>Diaporthe</taxon>
    </lineage>
</organism>
<gene>
    <name evidence="2" type="ORF">N8I77_002094</name>
</gene>
<name>A0AAD9WAT9_PHOAM</name>
<feature type="compositionally biased region" description="Low complexity" evidence="1">
    <location>
        <begin position="310"/>
        <end position="328"/>
    </location>
</feature>
<protein>
    <submittedName>
        <fullName evidence="2">Uncharacterized protein</fullName>
    </submittedName>
</protein>
<feature type="region of interest" description="Disordered" evidence="1">
    <location>
        <begin position="269"/>
        <end position="345"/>
    </location>
</feature>
<dbReference type="AlphaFoldDB" id="A0AAD9WAT9"/>
<dbReference type="EMBL" id="JAUJFL010000001">
    <property type="protein sequence ID" value="KAK2615331.1"/>
    <property type="molecule type" value="Genomic_DNA"/>
</dbReference>
<feature type="compositionally biased region" description="Gly residues" evidence="1">
    <location>
        <begin position="292"/>
        <end position="309"/>
    </location>
</feature>
<comment type="caution">
    <text evidence="2">The sequence shown here is derived from an EMBL/GenBank/DDBJ whole genome shotgun (WGS) entry which is preliminary data.</text>
</comment>